<dbReference type="Proteomes" id="UP000658613">
    <property type="component" value="Unassembled WGS sequence"/>
</dbReference>
<evidence type="ECO:0000313" key="2">
    <source>
        <dbReference type="EMBL" id="MBG6122096.1"/>
    </source>
</evidence>
<evidence type="ECO:0008006" key="4">
    <source>
        <dbReference type="Google" id="ProtNLM"/>
    </source>
</evidence>
<organism evidence="2 3">
    <name type="scientific">Corynebacterium aquatimens</name>
    <dbReference type="NCBI Taxonomy" id="1190508"/>
    <lineage>
        <taxon>Bacteria</taxon>
        <taxon>Bacillati</taxon>
        <taxon>Actinomycetota</taxon>
        <taxon>Actinomycetes</taxon>
        <taxon>Mycobacteriales</taxon>
        <taxon>Corynebacteriaceae</taxon>
        <taxon>Corynebacterium</taxon>
    </lineage>
</organism>
<dbReference type="EMBL" id="JADOUE010000001">
    <property type="protein sequence ID" value="MBG6122096.1"/>
    <property type="molecule type" value="Genomic_DNA"/>
</dbReference>
<feature type="chain" id="PRO_5038910529" description="DUF4352 domain-containing protein" evidence="1">
    <location>
        <begin position="27"/>
        <end position="184"/>
    </location>
</feature>
<dbReference type="AlphaFoldDB" id="A0A931E2M3"/>
<protein>
    <recommendedName>
        <fullName evidence="4">DUF4352 domain-containing protein</fullName>
    </recommendedName>
</protein>
<reference evidence="2" key="1">
    <citation type="submission" date="2020-11" db="EMBL/GenBank/DDBJ databases">
        <title>Sequencing the genomes of 1000 actinobacteria strains.</title>
        <authorList>
            <person name="Klenk H.-P."/>
        </authorList>
    </citation>
    <scope>NUCLEOTIDE SEQUENCE</scope>
    <source>
        <strain evidence="2">DSM 45632</strain>
    </source>
</reference>
<name>A0A931E2M3_9CORY</name>
<keyword evidence="3" id="KW-1185">Reference proteome</keyword>
<accession>A0A931E2M3</accession>
<sequence>MPTRSRISPAIAAASILAASSFGLVACGEEEGDVDQAGTIIPTTAAAGEDEEKHEWRSDDVPIKTSDKIAGEVVEDPGMDVSYKWQGTSYSQTGGSIVTIAVKNHSDIPMPKDALGEPQLTYNNGIKAERLRGEQSGLQNDGLDMPLGAGATTNLHYAFDVSPGNLSEAQFRIGNVRFNGNLNN</sequence>
<proteinExistence type="predicted"/>
<comment type="caution">
    <text evidence="2">The sequence shown here is derived from an EMBL/GenBank/DDBJ whole genome shotgun (WGS) entry which is preliminary data.</text>
</comment>
<feature type="signal peptide" evidence="1">
    <location>
        <begin position="1"/>
        <end position="26"/>
    </location>
</feature>
<dbReference type="RefSeq" id="WP_196824549.1">
    <property type="nucleotide sequence ID" value="NZ_CP046980.1"/>
</dbReference>
<keyword evidence="1" id="KW-0732">Signal</keyword>
<dbReference type="PROSITE" id="PS51257">
    <property type="entry name" value="PROKAR_LIPOPROTEIN"/>
    <property type="match status" value="1"/>
</dbReference>
<gene>
    <name evidence="2" type="ORF">IW254_001065</name>
</gene>
<evidence type="ECO:0000313" key="3">
    <source>
        <dbReference type="Proteomes" id="UP000658613"/>
    </source>
</evidence>
<evidence type="ECO:0000256" key="1">
    <source>
        <dbReference type="SAM" id="SignalP"/>
    </source>
</evidence>